<feature type="region of interest" description="Disordered" evidence="1">
    <location>
        <begin position="237"/>
        <end position="279"/>
    </location>
</feature>
<evidence type="ECO:0000256" key="1">
    <source>
        <dbReference type="SAM" id="MobiDB-lite"/>
    </source>
</evidence>
<name>A0A1H9W5R6_9ACTN</name>
<evidence type="ECO:0000313" key="3">
    <source>
        <dbReference type="EMBL" id="SES29310.1"/>
    </source>
</evidence>
<reference evidence="4" key="1">
    <citation type="submission" date="2016-10" db="EMBL/GenBank/DDBJ databases">
        <authorList>
            <person name="Varghese N."/>
            <person name="Submissions S."/>
        </authorList>
    </citation>
    <scope>NUCLEOTIDE SEQUENCE [LARGE SCALE GENOMIC DNA]</scope>
    <source>
        <strain evidence="4">CGMCC 4.6825</strain>
    </source>
</reference>
<sequence>MSVLTGALVALLLTTAGPGGPRAADGDGVSAVAAALRDGPVHVDPRARDVLPPAAAKALRNTVERADKPVLVAVLPADGDFDRKTLLQELRAETGITGVYAVALGDRFDAGADHQVMSRDAVRDAVGAVRRAHPGDPGAMVTDFTDRAVRQASGSAPAAWDGGGAAGDGGRTGGGTAAIVTLGVLVLLAGAGAFLVSRGSRRRRARLERAGLEKLRPVVDEDITAFGEELSRIGFDPATATARARPGGTGTARTGGEAGGTDGMDRTDGEDSTGGEDADAAREDYAQALDAYDDAKTRMAAARRPQDVRGVSRALADGRFALATLDARLRGTALPERRAPCFFDPRHGPSVEDVQWAPPGGTERAVPVCAADAARLAGGEEPAAREVGTPQGPRPYWEAGPVYAPWAAGYFGGGLLPGLLTGTLLGGALGGPYADGFGDPSGGGDFGGDFSGGGADPSDFGGGFGDGGGFGGGDFGGGF</sequence>
<dbReference type="Proteomes" id="UP000182841">
    <property type="component" value="Unassembled WGS sequence"/>
</dbReference>
<keyword evidence="2" id="KW-0812">Transmembrane</keyword>
<dbReference type="STRING" id="943816.AN217_00585"/>
<evidence type="ECO:0000256" key="2">
    <source>
        <dbReference type="SAM" id="Phobius"/>
    </source>
</evidence>
<dbReference type="AlphaFoldDB" id="A0A1H9W5R6"/>
<feature type="transmembrane region" description="Helical" evidence="2">
    <location>
        <begin position="177"/>
        <end position="196"/>
    </location>
</feature>
<dbReference type="EMBL" id="FOGO01000015">
    <property type="protein sequence ID" value="SES29310.1"/>
    <property type="molecule type" value="Genomic_DNA"/>
</dbReference>
<accession>A0A1H9W5R6</accession>
<evidence type="ECO:0008006" key="5">
    <source>
        <dbReference type="Google" id="ProtNLM"/>
    </source>
</evidence>
<proteinExistence type="predicted"/>
<dbReference type="OrthoDB" id="4808153at2"/>
<gene>
    <name evidence="3" type="ORF">SAMN05421870_11578</name>
</gene>
<protein>
    <recommendedName>
        <fullName evidence="5">TPM domain-containing protein</fullName>
    </recommendedName>
</protein>
<keyword evidence="2" id="KW-1133">Transmembrane helix</keyword>
<organism evidence="3 4">
    <name type="scientific">Streptomyces qinglanensis</name>
    <dbReference type="NCBI Taxonomy" id="943816"/>
    <lineage>
        <taxon>Bacteria</taxon>
        <taxon>Bacillati</taxon>
        <taxon>Actinomycetota</taxon>
        <taxon>Actinomycetes</taxon>
        <taxon>Kitasatosporales</taxon>
        <taxon>Streptomycetaceae</taxon>
        <taxon>Streptomyces</taxon>
    </lineage>
</organism>
<evidence type="ECO:0000313" key="4">
    <source>
        <dbReference type="Proteomes" id="UP000182841"/>
    </source>
</evidence>
<keyword evidence="2" id="KW-0472">Membrane</keyword>
<keyword evidence="4" id="KW-1185">Reference proteome</keyword>
<feature type="compositionally biased region" description="Low complexity" evidence="1">
    <location>
        <begin position="238"/>
        <end position="255"/>
    </location>
</feature>